<comment type="caution">
    <text evidence="2">The sequence shown here is derived from an EMBL/GenBank/DDBJ whole genome shotgun (WGS) entry which is preliminary data.</text>
</comment>
<keyword evidence="3" id="KW-1185">Reference proteome</keyword>
<accession>A0AAV4PU52</accession>
<protein>
    <submittedName>
        <fullName evidence="2">Uncharacterized protein</fullName>
    </submittedName>
</protein>
<organism evidence="2 3">
    <name type="scientific">Caerostris extrusa</name>
    <name type="common">Bark spider</name>
    <name type="synonym">Caerostris bankana</name>
    <dbReference type="NCBI Taxonomy" id="172846"/>
    <lineage>
        <taxon>Eukaryota</taxon>
        <taxon>Metazoa</taxon>
        <taxon>Ecdysozoa</taxon>
        <taxon>Arthropoda</taxon>
        <taxon>Chelicerata</taxon>
        <taxon>Arachnida</taxon>
        <taxon>Araneae</taxon>
        <taxon>Araneomorphae</taxon>
        <taxon>Entelegynae</taxon>
        <taxon>Araneoidea</taxon>
        <taxon>Araneidae</taxon>
        <taxon>Caerostris</taxon>
    </lineage>
</organism>
<feature type="compositionally biased region" description="Polar residues" evidence="1">
    <location>
        <begin position="35"/>
        <end position="119"/>
    </location>
</feature>
<proteinExistence type="predicted"/>
<feature type="region of interest" description="Disordered" evidence="1">
    <location>
        <begin position="35"/>
        <end position="163"/>
    </location>
</feature>
<dbReference type="AlphaFoldDB" id="A0AAV4PU52"/>
<gene>
    <name evidence="2" type="ORF">CEXT_720811</name>
</gene>
<reference evidence="2 3" key="1">
    <citation type="submission" date="2021-06" db="EMBL/GenBank/DDBJ databases">
        <title>Caerostris extrusa draft genome.</title>
        <authorList>
            <person name="Kono N."/>
            <person name="Arakawa K."/>
        </authorList>
    </citation>
    <scope>NUCLEOTIDE SEQUENCE [LARGE SCALE GENOMIC DNA]</scope>
</reference>
<sequence>MNESSPSAQHGFSQNNVSFKHINPPLFVEDISKSYSRPTFNNPASNSLNQSHSRPISNNPTSNSLNQSHSRPISNNPASNTLNQSHSRPISNNPASNTLNQSHSRPTSNNPASNTLNQSHSKDIKQKRLVSFHAPSQERRKSSKNKSFKFVNDPTTDSSNRRNSISIRKSSTGQKVFTLLDNGGGTSFETLKPKELKSLKTEAPKELKIDYLSKQFLRKVIASVVKHLMIFYIKI</sequence>
<dbReference type="Proteomes" id="UP001054945">
    <property type="component" value="Unassembled WGS sequence"/>
</dbReference>
<evidence type="ECO:0000313" key="2">
    <source>
        <dbReference type="EMBL" id="GIX99455.1"/>
    </source>
</evidence>
<evidence type="ECO:0000313" key="3">
    <source>
        <dbReference type="Proteomes" id="UP001054945"/>
    </source>
</evidence>
<name>A0AAV4PU52_CAEEX</name>
<evidence type="ECO:0000256" key="1">
    <source>
        <dbReference type="SAM" id="MobiDB-lite"/>
    </source>
</evidence>
<dbReference type="EMBL" id="BPLR01005048">
    <property type="protein sequence ID" value="GIX99455.1"/>
    <property type="molecule type" value="Genomic_DNA"/>
</dbReference>